<dbReference type="EMBL" id="JBHSWB010000001">
    <property type="protein sequence ID" value="MFC6660876.1"/>
    <property type="molecule type" value="Genomic_DNA"/>
</dbReference>
<protein>
    <submittedName>
        <fullName evidence="2">Uncharacterized protein</fullName>
    </submittedName>
</protein>
<dbReference type="RefSeq" id="WP_224604956.1">
    <property type="nucleotide sequence ID" value="NZ_JAIQXV010000002.1"/>
</dbReference>
<evidence type="ECO:0000313" key="2">
    <source>
        <dbReference type="EMBL" id="MFC6660876.1"/>
    </source>
</evidence>
<name>A0ABW1ZL43_9DEIO</name>
<evidence type="ECO:0000313" key="3">
    <source>
        <dbReference type="Proteomes" id="UP001596317"/>
    </source>
</evidence>
<accession>A0ABW1ZL43</accession>
<evidence type="ECO:0000256" key="1">
    <source>
        <dbReference type="SAM" id="SignalP"/>
    </source>
</evidence>
<keyword evidence="1" id="KW-0732">Signal</keyword>
<feature type="signal peptide" evidence="1">
    <location>
        <begin position="1"/>
        <end position="20"/>
    </location>
</feature>
<reference evidence="3" key="1">
    <citation type="journal article" date="2019" name="Int. J. Syst. Evol. Microbiol.">
        <title>The Global Catalogue of Microorganisms (GCM) 10K type strain sequencing project: providing services to taxonomists for standard genome sequencing and annotation.</title>
        <authorList>
            <consortium name="The Broad Institute Genomics Platform"/>
            <consortium name="The Broad Institute Genome Sequencing Center for Infectious Disease"/>
            <person name="Wu L."/>
            <person name="Ma J."/>
        </authorList>
    </citation>
    <scope>NUCLEOTIDE SEQUENCE [LARGE SCALE GENOMIC DNA]</scope>
    <source>
        <strain evidence="3">CCUG 63830</strain>
    </source>
</reference>
<gene>
    <name evidence="2" type="ORF">ACFP90_11330</name>
</gene>
<comment type="caution">
    <text evidence="2">The sequence shown here is derived from an EMBL/GenBank/DDBJ whole genome shotgun (WGS) entry which is preliminary data.</text>
</comment>
<feature type="chain" id="PRO_5045653905" evidence="1">
    <location>
        <begin position="21"/>
        <end position="180"/>
    </location>
</feature>
<organism evidence="2 3">
    <name type="scientific">Deinococcus multiflagellatus</name>
    <dbReference type="NCBI Taxonomy" id="1656887"/>
    <lineage>
        <taxon>Bacteria</taxon>
        <taxon>Thermotogati</taxon>
        <taxon>Deinococcota</taxon>
        <taxon>Deinococci</taxon>
        <taxon>Deinococcales</taxon>
        <taxon>Deinococcaceae</taxon>
        <taxon>Deinococcus</taxon>
    </lineage>
</organism>
<sequence length="180" mass="19448">MNRLLRSLLLLPLLVLPAEALGNPPVPVPREKVTLRCTDSYFGASRDNFLLADETYPTCTLRLPLALKQRWPGARTFFLIPRVSATLYAKDAKGQGQWLPLAPLVNPGPDPLHRAVSAAGYEAVELSARLGKLTDAAGERTPDTVSAGGKLTVCAAPVPRNAAPCTTFDIAARFKVYRRG</sequence>
<keyword evidence="3" id="KW-1185">Reference proteome</keyword>
<dbReference type="Proteomes" id="UP001596317">
    <property type="component" value="Unassembled WGS sequence"/>
</dbReference>
<proteinExistence type="predicted"/>